<dbReference type="Proteomes" id="UP000215483">
    <property type="component" value="Unassembled WGS sequence"/>
</dbReference>
<evidence type="ECO:0000313" key="6">
    <source>
        <dbReference type="EMBL" id="OXY86121.1"/>
    </source>
</evidence>
<keyword evidence="7" id="KW-1185">Reference proteome</keyword>
<dbReference type="PANTHER" id="PTHR11712:SF347">
    <property type="entry name" value="BETA KETOACYL-ACYL CARRIER PROTEIN SYNTHASE"/>
    <property type="match status" value="1"/>
</dbReference>
<dbReference type="PROSITE" id="PS52004">
    <property type="entry name" value="KS3_2"/>
    <property type="match status" value="1"/>
</dbReference>
<dbReference type="CDD" id="cd00834">
    <property type="entry name" value="KAS_I_II"/>
    <property type="match status" value="1"/>
</dbReference>
<proteinExistence type="inferred from homology"/>
<dbReference type="InterPro" id="IPR020841">
    <property type="entry name" value="PKS_Beta-ketoAc_synthase_dom"/>
</dbReference>
<accession>A0A233RRV7</accession>
<evidence type="ECO:0000256" key="3">
    <source>
        <dbReference type="ARBA" id="ARBA00023315"/>
    </source>
</evidence>
<dbReference type="OrthoDB" id="9808669at2"/>
<evidence type="ECO:0000256" key="1">
    <source>
        <dbReference type="ARBA" id="ARBA00008467"/>
    </source>
</evidence>
<dbReference type="NCBIfam" id="NF005589">
    <property type="entry name" value="PRK07314.1"/>
    <property type="match status" value="1"/>
</dbReference>
<dbReference type="InterPro" id="IPR000794">
    <property type="entry name" value="Beta-ketoacyl_synthase"/>
</dbReference>
<dbReference type="InterPro" id="IPR014030">
    <property type="entry name" value="Ketoacyl_synth_N"/>
</dbReference>
<dbReference type="PROSITE" id="PS00606">
    <property type="entry name" value="KS3_1"/>
    <property type="match status" value="1"/>
</dbReference>
<dbReference type="Pfam" id="PF00109">
    <property type="entry name" value="ketoacyl-synt"/>
    <property type="match status" value="1"/>
</dbReference>
<reference evidence="6 7" key="1">
    <citation type="submission" date="2016-07" db="EMBL/GenBank/DDBJ databases">
        <title>Draft genome of Streptomyces diastatochromogenes.</title>
        <authorList>
            <person name="Podduturi R."/>
            <person name="Lukassen M.B."/>
            <person name="Clausen N."/>
            <person name="Nielsen J.L."/>
            <person name="Jorgensen N.O."/>
        </authorList>
    </citation>
    <scope>NUCLEOTIDE SEQUENCE [LARGE SCALE GENOMIC DNA]</scope>
    <source>
        <strain evidence="6 7">DSM 40608</strain>
    </source>
</reference>
<dbReference type="SMART" id="SM00825">
    <property type="entry name" value="PKS_KS"/>
    <property type="match status" value="1"/>
</dbReference>
<dbReference type="InterPro" id="IPR014031">
    <property type="entry name" value="Ketoacyl_synth_C"/>
</dbReference>
<evidence type="ECO:0000259" key="5">
    <source>
        <dbReference type="PROSITE" id="PS52004"/>
    </source>
</evidence>
<comment type="caution">
    <text evidence="6">The sequence shown here is derived from an EMBL/GenBank/DDBJ whole genome shotgun (WGS) entry which is preliminary data.</text>
</comment>
<name>A0A233RRV7_STRDA</name>
<evidence type="ECO:0000256" key="4">
    <source>
        <dbReference type="RuleBase" id="RU003694"/>
    </source>
</evidence>
<gene>
    <name evidence="6" type="ORF">BEK98_44910</name>
</gene>
<sequence length="405" mass="42130">MVVTGLGLVTPAGVGREDNWRTLCRGRSLACRDPQLSGLRVDFSCRVQDGDFDPESELGETRARRTDRFMHLVLAAARRAVTDAALDPREWRSERVGVVLGVGGNSLETYVAEFHRLVNGKAGSVSPLALLRSVPSMAAGEVAIDLGAKGPNFTTASACASGTTAIGVARDMIRGGTCDVVLAGGSESGRSRMSATCFTQMRALSRRRDTPELACRPFDADRDGFVLGEGAAVLVLERADRARARRARPLAVLRGYGASADAHHMLAPHPEGAGIEQSIRLALADAGCTPGDIGHINAHGTGTLLNDAAEAAALSRIHEGAPPPVTAAKSIIGHALGAAGAIEAAYTVLSLVHQAVPPTANFHRQKNEAPLDIVAGAPRPTPMTAALTTSCGFGGQNASLVFTTP</sequence>
<protein>
    <submittedName>
        <fullName evidence="6">3-oxoacyl-ACP synthase</fullName>
    </submittedName>
</protein>
<dbReference type="EMBL" id="MCGQ01000102">
    <property type="protein sequence ID" value="OXY86121.1"/>
    <property type="molecule type" value="Genomic_DNA"/>
</dbReference>
<dbReference type="GO" id="GO:0004315">
    <property type="term" value="F:3-oxoacyl-[acyl-carrier-protein] synthase activity"/>
    <property type="evidence" value="ECO:0007669"/>
    <property type="project" value="InterPro"/>
</dbReference>
<keyword evidence="3" id="KW-0012">Acyltransferase</keyword>
<dbReference type="Gene3D" id="3.40.47.10">
    <property type="match status" value="1"/>
</dbReference>
<evidence type="ECO:0000256" key="2">
    <source>
        <dbReference type="ARBA" id="ARBA00022679"/>
    </source>
</evidence>
<dbReference type="InterPro" id="IPR016039">
    <property type="entry name" value="Thiolase-like"/>
</dbReference>
<dbReference type="Pfam" id="PF02801">
    <property type="entry name" value="Ketoacyl-synt_C"/>
    <property type="match status" value="1"/>
</dbReference>
<dbReference type="InterPro" id="IPR018201">
    <property type="entry name" value="Ketoacyl_synth_AS"/>
</dbReference>
<dbReference type="PANTHER" id="PTHR11712">
    <property type="entry name" value="POLYKETIDE SYNTHASE-RELATED"/>
    <property type="match status" value="1"/>
</dbReference>
<comment type="similarity">
    <text evidence="1 4">Belongs to the thiolase-like superfamily. Beta-ketoacyl-ACP synthases family.</text>
</comment>
<dbReference type="SUPFAM" id="SSF53901">
    <property type="entry name" value="Thiolase-like"/>
    <property type="match status" value="2"/>
</dbReference>
<feature type="domain" description="Ketosynthase family 3 (KS3)" evidence="5">
    <location>
        <begin position="1"/>
        <end position="404"/>
    </location>
</feature>
<dbReference type="AlphaFoldDB" id="A0A233RRV7"/>
<organism evidence="6 7">
    <name type="scientific">Streptomyces diastatochromogenes</name>
    <dbReference type="NCBI Taxonomy" id="42236"/>
    <lineage>
        <taxon>Bacteria</taxon>
        <taxon>Bacillati</taxon>
        <taxon>Actinomycetota</taxon>
        <taxon>Actinomycetes</taxon>
        <taxon>Kitasatosporales</taxon>
        <taxon>Streptomycetaceae</taxon>
        <taxon>Streptomyces</taxon>
    </lineage>
</organism>
<evidence type="ECO:0000313" key="7">
    <source>
        <dbReference type="Proteomes" id="UP000215483"/>
    </source>
</evidence>
<dbReference type="RefSeq" id="WP_094222773.1">
    <property type="nucleotide sequence ID" value="NZ_MCGQ01000102.1"/>
</dbReference>
<dbReference type="FunFam" id="3.40.47.10:FF:000018">
    <property type="entry name" value="3-oxoacyl-[acyl-carrier-protein] synthase 2"/>
    <property type="match status" value="1"/>
</dbReference>
<dbReference type="GO" id="GO:0006633">
    <property type="term" value="P:fatty acid biosynthetic process"/>
    <property type="evidence" value="ECO:0007669"/>
    <property type="project" value="InterPro"/>
</dbReference>
<keyword evidence="2 4" id="KW-0808">Transferase</keyword>